<feature type="domain" description="Integrase zinc-binding" evidence="1">
    <location>
        <begin position="1"/>
        <end position="33"/>
    </location>
</feature>
<dbReference type="Proteomes" id="UP000440367">
    <property type="component" value="Unassembled WGS sequence"/>
</dbReference>
<dbReference type="EMBL" id="QXGF01000930">
    <property type="protein sequence ID" value="KAE8934214.1"/>
    <property type="molecule type" value="Genomic_DNA"/>
</dbReference>
<evidence type="ECO:0000313" key="5">
    <source>
        <dbReference type="Proteomes" id="UP000429523"/>
    </source>
</evidence>
<dbReference type="Proteomes" id="UP000429523">
    <property type="component" value="Unassembled WGS sequence"/>
</dbReference>
<dbReference type="Pfam" id="PF17921">
    <property type="entry name" value="Integrase_H2C2"/>
    <property type="match status" value="1"/>
</dbReference>
<dbReference type="EMBL" id="QXGC01002199">
    <property type="protein sequence ID" value="KAE9189373.1"/>
    <property type="molecule type" value="Genomic_DNA"/>
</dbReference>
<comment type="caution">
    <text evidence="4">The sequence shown here is derived from an EMBL/GenBank/DDBJ whole genome shotgun (WGS) entry which is preliminary data.</text>
</comment>
<evidence type="ECO:0000259" key="1">
    <source>
        <dbReference type="Pfam" id="PF17921"/>
    </source>
</evidence>
<sequence length="111" mass="12302">MVRTIAKVFYWRGMEADVHKLVDNCIVCLKAKHPTTRFGKLPPKSVEVRPWFEIAVDSIDPYGKKRVSALTIIDIATRLIEILPTLYCNEYGGGVPDGPGSARTARSASAR</sequence>
<organism evidence="4 6">
    <name type="scientific">Phytophthora fragariae</name>
    <dbReference type="NCBI Taxonomy" id="53985"/>
    <lineage>
        <taxon>Eukaryota</taxon>
        <taxon>Sar</taxon>
        <taxon>Stramenopiles</taxon>
        <taxon>Oomycota</taxon>
        <taxon>Peronosporomycetes</taxon>
        <taxon>Peronosporales</taxon>
        <taxon>Peronosporaceae</taxon>
        <taxon>Phytophthora</taxon>
    </lineage>
</organism>
<gene>
    <name evidence="4" type="ORF">PF002_g15647</name>
    <name evidence="3" type="ORF">PF004_g22232</name>
    <name evidence="2" type="ORF">PF009_g15798</name>
</gene>
<proteinExistence type="predicted"/>
<evidence type="ECO:0000313" key="3">
    <source>
        <dbReference type="EMBL" id="KAE9189373.1"/>
    </source>
</evidence>
<name>A0A6A3YQG7_9STRA</name>
<evidence type="ECO:0000313" key="4">
    <source>
        <dbReference type="EMBL" id="KAE9221229.1"/>
    </source>
</evidence>
<dbReference type="Proteomes" id="UP000476176">
    <property type="component" value="Unassembled WGS sequence"/>
</dbReference>
<reference evidence="5 6" key="1">
    <citation type="submission" date="2018-08" db="EMBL/GenBank/DDBJ databases">
        <title>Genomic investigation of the strawberry pathogen Phytophthora fragariae indicates pathogenicity is determined by transcriptional variation in three key races.</title>
        <authorList>
            <person name="Adams T.M."/>
            <person name="Armitage A.D."/>
            <person name="Sobczyk M.K."/>
            <person name="Bates H.J."/>
            <person name="Dunwell J.M."/>
            <person name="Nellist C.F."/>
            <person name="Harrison R.J."/>
        </authorList>
    </citation>
    <scope>NUCLEOTIDE SEQUENCE [LARGE SCALE GENOMIC DNA]</scope>
    <source>
        <strain evidence="4 6">BC-1</strain>
        <strain evidence="3 7">BC-23</strain>
        <strain evidence="2 5">NOV-9</strain>
    </source>
</reference>
<dbReference type="InterPro" id="IPR041588">
    <property type="entry name" value="Integrase_H2C2"/>
</dbReference>
<protein>
    <recommendedName>
        <fullName evidence="1">Integrase zinc-binding domain-containing protein</fullName>
    </recommendedName>
</protein>
<evidence type="ECO:0000313" key="2">
    <source>
        <dbReference type="EMBL" id="KAE8934214.1"/>
    </source>
</evidence>
<evidence type="ECO:0000313" key="6">
    <source>
        <dbReference type="Proteomes" id="UP000440367"/>
    </source>
</evidence>
<dbReference type="Gene3D" id="1.10.340.70">
    <property type="match status" value="1"/>
</dbReference>
<evidence type="ECO:0000313" key="7">
    <source>
        <dbReference type="Proteomes" id="UP000476176"/>
    </source>
</evidence>
<dbReference type="AlphaFoldDB" id="A0A6A3YQG7"/>
<accession>A0A6A3YQG7</accession>
<dbReference type="EMBL" id="QXGD01000888">
    <property type="protein sequence ID" value="KAE9221229.1"/>
    <property type="molecule type" value="Genomic_DNA"/>
</dbReference>